<gene>
    <name evidence="9" type="ORF">GCM10023340_02980</name>
</gene>
<reference evidence="10" key="1">
    <citation type="journal article" date="2019" name="Int. J. Syst. Evol. Microbiol.">
        <title>The Global Catalogue of Microorganisms (GCM) 10K type strain sequencing project: providing services to taxonomists for standard genome sequencing and annotation.</title>
        <authorList>
            <consortium name="The Broad Institute Genomics Platform"/>
            <consortium name="The Broad Institute Genome Sequencing Center for Infectious Disease"/>
            <person name="Wu L."/>
            <person name="Ma J."/>
        </authorList>
    </citation>
    <scope>NUCLEOTIDE SEQUENCE [LARGE SCALE GENOMIC DNA]</scope>
    <source>
        <strain evidence="10">JCM 18459</strain>
    </source>
</reference>
<feature type="domain" description="RNA polymerase sigma-70 region 2" evidence="7">
    <location>
        <begin position="12"/>
        <end position="72"/>
    </location>
</feature>
<dbReference type="InterPro" id="IPR007630">
    <property type="entry name" value="RNA_pol_sigma70_r4"/>
</dbReference>
<evidence type="ECO:0000256" key="5">
    <source>
        <dbReference type="ARBA" id="ARBA00023163"/>
    </source>
</evidence>
<dbReference type="Gene3D" id="1.10.1740.10">
    <property type="match status" value="1"/>
</dbReference>
<evidence type="ECO:0000256" key="1">
    <source>
        <dbReference type="ARBA" id="ARBA00010641"/>
    </source>
</evidence>
<dbReference type="CDD" id="cd06171">
    <property type="entry name" value="Sigma70_r4"/>
    <property type="match status" value="1"/>
</dbReference>
<dbReference type="Gene3D" id="1.10.10.10">
    <property type="entry name" value="Winged helix-like DNA-binding domain superfamily/Winged helix DNA-binding domain"/>
    <property type="match status" value="1"/>
</dbReference>
<keyword evidence="10" id="KW-1185">Reference proteome</keyword>
<dbReference type="EMBL" id="BAABKG010000001">
    <property type="protein sequence ID" value="GAA5141365.1"/>
    <property type="molecule type" value="Genomic_DNA"/>
</dbReference>
<organism evidence="9 10">
    <name type="scientific">Nocardioides marinquilinus</name>
    <dbReference type="NCBI Taxonomy" id="1210400"/>
    <lineage>
        <taxon>Bacteria</taxon>
        <taxon>Bacillati</taxon>
        <taxon>Actinomycetota</taxon>
        <taxon>Actinomycetes</taxon>
        <taxon>Propionibacteriales</taxon>
        <taxon>Nocardioidaceae</taxon>
        <taxon>Nocardioides</taxon>
    </lineage>
</organism>
<evidence type="ECO:0000259" key="8">
    <source>
        <dbReference type="Pfam" id="PF04545"/>
    </source>
</evidence>
<evidence type="ECO:0000256" key="2">
    <source>
        <dbReference type="ARBA" id="ARBA00023015"/>
    </source>
</evidence>
<dbReference type="InterPro" id="IPR013325">
    <property type="entry name" value="RNA_pol_sigma_r2"/>
</dbReference>
<keyword evidence="3" id="KW-0731">Sigma factor</keyword>
<keyword evidence="2" id="KW-0805">Transcription regulation</keyword>
<evidence type="ECO:0000313" key="9">
    <source>
        <dbReference type="EMBL" id="GAA5141365.1"/>
    </source>
</evidence>
<dbReference type="Pfam" id="PF04545">
    <property type="entry name" value="Sigma70_r4"/>
    <property type="match status" value="1"/>
</dbReference>
<dbReference type="Proteomes" id="UP001500221">
    <property type="component" value="Unassembled WGS sequence"/>
</dbReference>
<dbReference type="PANTHER" id="PTHR43133">
    <property type="entry name" value="RNA POLYMERASE ECF-TYPE SIGMA FACTO"/>
    <property type="match status" value="1"/>
</dbReference>
<evidence type="ECO:0000256" key="4">
    <source>
        <dbReference type="ARBA" id="ARBA00023125"/>
    </source>
</evidence>
<evidence type="ECO:0000256" key="6">
    <source>
        <dbReference type="SAM" id="MobiDB-lite"/>
    </source>
</evidence>
<dbReference type="Pfam" id="PF04542">
    <property type="entry name" value="Sigma70_r2"/>
    <property type="match status" value="1"/>
</dbReference>
<accession>A0ABP9P662</accession>
<evidence type="ECO:0000313" key="10">
    <source>
        <dbReference type="Proteomes" id="UP001500221"/>
    </source>
</evidence>
<dbReference type="PANTHER" id="PTHR43133:SF50">
    <property type="entry name" value="ECF RNA POLYMERASE SIGMA FACTOR SIGM"/>
    <property type="match status" value="1"/>
</dbReference>
<evidence type="ECO:0000256" key="3">
    <source>
        <dbReference type="ARBA" id="ARBA00023082"/>
    </source>
</evidence>
<proteinExistence type="inferred from homology"/>
<dbReference type="InterPro" id="IPR014325">
    <property type="entry name" value="RNA_pol_sigma-E_actinobac"/>
</dbReference>
<keyword evidence="4" id="KW-0238">DNA-binding</keyword>
<dbReference type="InterPro" id="IPR014284">
    <property type="entry name" value="RNA_pol_sigma-70_dom"/>
</dbReference>
<feature type="region of interest" description="Disordered" evidence="6">
    <location>
        <begin position="71"/>
        <end position="96"/>
    </location>
</feature>
<dbReference type="InterPro" id="IPR039425">
    <property type="entry name" value="RNA_pol_sigma-70-like"/>
</dbReference>
<keyword evidence="5" id="KW-0804">Transcription</keyword>
<evidence type="ECO:0000259" key="7">
    <source>
        <dbReference type="Pfam" id="PF04542"/>
    </source>
</evidence>
<dbReference type="InterPro" id="IPR036388">
    <property type="entry name" value="WH-like_DNA-bd_sf"/>
</dbReference>
<name>A0ABP9P662_9ACTN</name>
<sequence length="176" mass="19242">MSDEEFTAFARARTPQLYRSAYLLCGDHHGAADLVQETLAKVFVKFRRIDNPAAYAQTTLTRTFISARRRRSSGELPTADVAEPSGPSAWGPGRADDDAHRTELRIAVVDALRGLAPADRAVLVLRYLEDLSVEETAQRMGVSAGAVRSRSKRALERVRPLLDGSLAVIPEKGPLT</sequence>
<protein>
    <submittedName>
        <fullName evidence="9">SigE family RNA polymerase sigma factor</fullName>
    </submittedName>
</protein>
<dbReference type="NCBIfam" id="TIGR02937">
    <property type="entry name" value="sigma70-ECF"/>
    <property type="match status" value="1"/>
</dbReference>
<dbReference type="NCBIfam" id="TIGR02983">
    <property type="entry name" value="SigE-fam_strep"/>
    <property type="match status" value="1"/>
</dbReference>
<dbReference type="SUPFAM" id="SSF88659">
    <property type="entry name" value="Sigma3 and sigma4 domains of RNA polymerase sigma factors"/>
    <property type="match status" value="1"/>
</dbReference>
<dbReference type="SUPFAM" id="SSF88946">
    <property type="entry name" value="Sigma2 domain of RNA polymerase sigma factors"/>
    <property type="match status" value="1"/>
</dbReference>
<dbReference type="RefSeq" id="WP_345453732.1">
    <property type="nucleotide sequence ID" value="NZ_BAABKG010000001.1"/>
</dbReference>
<comment type="caution">
    <text evidence="9">The sequence shown here is derived from an EMBL/GenBank/DDBJ whole genome shotgun (WGS) entry which is preliminary data.</text>
</comment>
<comment type="similarity">
    <text evidence="1">Belongs to the sigma-70 factor family. ECF subfamily.</text>
</comment>
<dbReference type="InterPro" id="IPR007627">
    <property type="entry name" value="RNA_pol_sigma70_r2"/>
</dbReference>
<dbReference type="InterPro" id="IPR013324">
    <property type="entry name" value="RNA_pol_sigma_r3/r4-like"/>
</dbReference>
<feature type="domain" description="RNA polymerase sigma-70 region 4" evidence="8">
    <location>
        <begin position="111"/>
        <end position="159"/>
    </location>
</feature>